<dbReference type="Ensembl" id="ENSSRHT00000026322.1">
    <property type="protein sequence ID" value="ENSSRHP00000025553.1"/>
    <property type="gene ID" value="ENSSRHG00000013397.1"/>
</dbReference>
<keyword evidence="3 8" id="KW-0378">Hydrolase</keyword>
<dbReference type="GO" id="GO:0005615">
    <property type="term" value="C:extracellular space"/>
    <property type="evidence" value="ECO:0007669"/>
    <property type="project" value="TreeGrafter"/>
</dbReference>
<evidence type="ECO:0000256" key="8">
    <source>
        <dbReference type="RuleBase" id="RU363034"/>
    </source>
</evidence>
<dbReference type="PANTHER" id="PTHR24264:SF58">
    <property type="entry name" value="SI:DKEY-33M11.8-RELATED"/>
    <property type="match status" value="1"/>
</dbReference>
<evidence type="ECO:0000256" key="2">
    <source>
        <dbReference type="ARBA" id="ARBA00022670"/>
    </source>
</evidence>
<dbReference type="SMART" id="SM00020">
    <property type="entry name" value="Tryp_SPc"/>
    <property type="match status" value="1"/>
</dbReference>
<dbReference type="SUPFAM" id="SSF50494">
    <property type="entry name" value="Trypsin-like serine proteases"/>
    <property type="match status" value="1"/>
</dbReference>
<evidence type="ECO:0000256" key="5">
    <source>
        <dbReference type="ARBA" id="ARBA00023157"/>
    </source>
</evidence>
<dbReference type="PRINTS" id="PR00722">
    <property type="entry name" value="CHYMOTRYPSIN"/>
</dbReference>
<gene>
    <name evidence="10" type="primary">LOC107714945</name>
</gene>
<dbReference type="InterPro" id="IPR050127">
    <property type="entry name" value="Serine_Proteases_S1"/>
</dbReference>
<evidence type="ECO:0000256" key="4">
    <source>
        <dbReference type="ARBA" id="ARBA00022825"/>
    </source>
</evidence>
<dbReference type="Proteomes" id="UP000472270">
    <property type="component" value="Unassembled WGS sequence"/>
</dbReference>
<dbReference type="Gene3D" id="2.40.10.10">
    <property type="entry name" value="Trypsin-like serine proteases"/>
    <property type="match status" value="2"/>
</dbReference>
<dbReference type="InterPro" id="IPR001314">
    <property type="entry name" value="Peptidase_S1A"/>
</dbReference>
<feature type="domain" description="Peptidase S1" evidence="9">
    <location>
        <begin position="35"/>
        <end position="257"/>
    </location>
</feature>
<dbReference type="InterPro" id="IPR043504">
    <property type="entry name" value="Peptidase_S1_PA_chymotrypsin"/>
</dbReference>
<sequence length="260" mass="29039">RLSQYFGRLFSYSADRMAQLLWAFLVLAATIKGKIIGGQEVVPYSVKYQASLQVDRKHYCGGTLIHPQWVLTAAHCWRPVIQVVLSEHNLAVVEGFEQVLNVSRVYSHFAYNPKSFNNDILLVKLSVPAQINAYVQPATLPTIDTPELYGGASCTVSGWGVTRIYSFYLSPILRAVDVSIMSYCQYYYYYRVNDNMVCAGSRFGGKDACQGDSGGPLICDGTLEGIVSWGIGCALPYYPGVYTKVRNYSRWIDWIISSDS</sequence>
<dbReference type="EC" id="3.4.21.4" evidence="7"/>
<evidence type="ECO:0000256" key="3">
    <source>
        <dbReference type="ARBA" id="ARBA00022801"/>
    </source>
</evidence>
<proteinExistence type="predicted"/>
<dbReference type="Pfam" id="PF00089">
    <property type="entry name" value="Trypsin"/>
    <property type="match status" value="1"/>
</dbReference>
<evidence type="ECO:0000259" key="9">
    <source>
        <dbReference type="PROSITE" id="PS50240"/>
    </source>
</evidence>
<comment type="subcellular location">
    <subcellularLocation>
        <location evidence="1">Secreted</location>
        <location evidence="1">Extracellular space</location>
    </subcellularLocation>
</comment>
<dbReference type="InterPro" id="IPR033116">
    <property type="entry name" value="TRYPSIN_SER"/>
</dbReference>
<comment type="catalytic activity">
    <reaction evidence="6">
        <text>Preferential cleavage: Arg-|-Xaa, Lys-|-Xaa.</text>
        <dbReference type="EC" id="3.4.21.4"/>
    </reaction>
</comment>
<evidence type="ECO:0000313" key="10">
    <source>
        <dbReference type="Ensembl" id="ENSSRHP00000025553.1"/>
    </source>
</evidence>
<dbReference type="PROSITE" id="PS00135">
    <property type="entry name" value="TRYPSIN_SER"/>
    <property type="match status" value="1"/>
</dbReference>
<dbReference type="InterPro" id="IPR018114">
    <property type="entry name" value="TRYPSIN_HIS"/>
</dbReference>
<dbReference type="InterPro" id="IPR009003">
    <property type="entry name" value="Peptidase_S1_PA"/>
</dbReference>
<organism evidence="10 11">
    <name type="scientific">Sinocyclocheilus rhinocerous</name>
    <dbReference type="NCBI Taxonomy" id="307959"/>
    <lineage>
        <taxon>Eukaryota</taxon>
        <taxon>Metazoa</taxon>
        <taxon>Chordata</taxon>
        <taxon>Craniata</taxon>
        <taxon>Vertebrata</taxon>
        <taxon>Euteleostomi</taxon>
        <taxon>Actinopterygii</taxon>
        <taxon>Neopterygii</taxon>
        <taxon>Teleostei</taxon>
        <taxon>Ostariophysi</taxon>
        <taxon>Cypriniformes</taxon>
        <taxon>Cyprinidae</taxon>
        <taxon>Cyprininae</taxon>
        <taxon>Sinocyclocheilus</taxon>
    </lineage>
</organism>
<dbReference type="FunFam" id="2.40.10.10:FF:000221">
    <property type="entry name" value="Si:dkey-33m11.8"/>
    <property type="match status" value="1"/>
</dbReference>
<evidence type="ECO:0000313" key="11">
    <source>
        <dbReference type="Proteomes" id="UP000472270"/>
    </source>
</evidence>
<keyword evidence="5" id="KW-1015">Disulfide bond</keyword>
<dbReference type="InterPro" id="IPR001254">
    <property type="entry name" value="Trypsin_dom"/>
</dbReference>
<dbReference type="GO" id="GO:0004252">
    <property type="term" value="F:serine-type endopeptidase activity"/>
    <property type="evidence" value="ECO:0007669"/>
    <property type="project" value="UniProtKB-EC"/>
</dbReference>
<protein>
    <recommendedName>
        <fullName evidence="7">trypsin</fullName>
        <ecNumber evidence="7">3.4.21.4</ecNumber>
    </recommendedName>
</protein>
<name>A0A673HES1_9TELE</name>
<keyword evidence="2 8" id="KW-0645">Protease</keyword>
<dbReference type="GO" id="GO:0006508">
    <property type="term" value="P:proteolysis"/>
    <property type="evidence" value="ECO:0007669"/>
    <property type="project" value="UniProtKB-KW"/>
</dbReference>
<evidence type="ECO:0000256" key="7">
    <source>
        <dbReference type="ARBA" id="ARBA00038868"/>
    </source>
</evidence>
<dbReference type="PANTHER" id="PTHR24264">
    <property type="entry name" value="TRYPSIN-RELATED"/>
    <property type="match status" value="1"/>
</dbReference>
<accession>A0A673HES1</accession>
<dbReference type="CDD" id="cd00190">
    <property type="entry name" value="Tryp_SPc"/>
    <property type="match status" value="1"/>
</dbReference>
<reference evidence="10" key="2">
    <citation type="submission" date="2025-09" db="UniProtKB">
        <authorList>
            <consortium name="Ensembl"/>
        </authorList>
    </citation>
    <scope>IDENTIFICATION</scope>
</reference>
<evidence type="ECO:0000256" key="1">
    <source>
        <dbReference type="ARBA" id="ARBA00004239"/>
    </source>
</evidence>
<keyword evidence="11" id="KW-1185">Reference proteome</keyword>
<reference evidence="10" key="1">
    <citation type="submission" date="2025-08" db="UniProtKB">
        <authorList>
            <consortium name="Ensembl"/>
        </authorList>
    </citation>
    <scope>IDENTIFICATION</scope>
</reference>
<dbReference type="PROSITE" id="PS00134">
    <property type="entry name" value="TRYPSIN_HIS"/>
    <property type="match status" value="1"/>
</dbReference>
<keyword evidence="4 8" id="KW-0720">Serine protease</keyword>
<dbReference type="PROSITE" id="PS50240">
    <property type="entry name" value="TRYPSIN_DOM"/>
    <property type="match status" value="1"/>
</dbReference>
<dbReference type="AlphaFoldDB" id="A0A673HES1"/>
<evidence type="ECO:0000256" key="6">
    <source>
        <dbReference type="ARBA" id="ARBA00036320"/>
    </source>
</evidence>